<evidence type="ECO:0000313" key="1">
    <source>
        <dbReference type="EMBL" id="KAK9324739.1"/>
    </source>
</evidence>
<keyword evidence="2" id="KW-1185">Reference proteome</keyword>
<sequence>MSVSMDESLVQDEDALSDYDMALNLLKNNPPENRLDIPLSYSQYLKLEECWSNIKSVRGISEDQSDCGDEVAASELRREIMNGVDAYLSIHKPEPIGTIMDSGSTKEKIYEGAYIHSQSTAVKDFARAIMVVIEVASSETYAALCRDKNMWLDGHHVKVCILIYFKESPRFRNPSSHTQNMNPHERLRSRYGPISYRNHNWLEVLKEGFIEVWCDNGSVRYPLIEPGKSCDPLPTNISLRIREFAPNEAWDAANIPDGDIILTAMVHALH</sequence>
<accession>A0ACC3TU69</accession>
<protein>
    <submittedName>
        <fullName evidence="1">Uncharacterized protein</fullName>
    </submittedName>
</protein>
<comment type="caution">
    <text evidence="1">The sequence shown here is derived from an EMBL/GenBank/DDBJ whole genome shotgun (WGS) entry which is preliminary data.</text>
</comment>
<dbReference type="EMBL" id="MU970047">
    <property type="protein sequence ID" value="KAK9324739.1"/>
    <property type="molecule type" value="Genomic_DNA"/>
</dbReference>
<gene>
    <name evidence="1" type="ORF">V1517DRAFT_365922</name>
</gene>
<reference evidence="2" key="1">
    <citation type="journal article" date="2024" name="Front. Bioeng. Biotechnol.">
        <title>Genome-scale model development and genomic sequencing of the oleaginous clade Lipomyces.</title>
        <authorList>
            <person name="Czajka J.J."/>
            <person name="Han Y."/>
            <person name="Kim J."/>
            <person name="Mondo S.J."/>
            <person name="Hofstad B.A."/>
            <person name="Robles A."/>
            <person name="Haridas S."/>
            <person name="Riley R."/>
            <person name="LaButti K."/>
            <person name="Pangilinan J."/>
            <person name="Andreopoulos W."/>
            <person name="Lipzen A."/>
            <person name="Yan J."/>
            <person name="Wang M."/>
            <person name="Ng V."/>
            <person name="Grigoriev I.V."/>
            <person name="Spatafora J.W."/>
            <person name="Magnuson J.K."/>
            <person name="Baker S.E."/>
            <person name="Pomraning K.R."/>
        </authorList>
    </citation>
    <scope>NUCLEOTIDE SEQUENCE [LARGE SCALE GENOMIC DNA]</scope>
    <source>
        <strain evidence="2">CBS 10300</strain>
    </source>
</reference>
<proteinExistence type="predicted"/>
<evidence type="ECO:0000313" key="2">
    <source>
        <dbReference type="Proteomes" id="UP001489719"/>
    </source>
</evidence>
<name>A0ACC3TU69_9ASCO</name>
<organism evidence="1 2">
    <name type="scientific">Lipomyces orientalis</name>
    <dbReference type="NCBI Taxonomy" id="1233043"/>
    <lineage>
        <taxon>Eukaryota</taxon>
        <taxon>Fungi</taxon>
        <taxon>Dikarya</taxon>
        <taxon>Ascomycota</taxon>
        <taxon>Saccharomycotina</taxon>
        <taxon>Lipomycetes</taxon>
        <taxon>Lipomycetales</taxon>
        <taxon>Lipomycetaceae</taxon>
        <taxon>Lipomyces</taxon>
    </lineage>
</organism>
<dbReference type="Proteomes" id="UP001489719">
    <property type="component" value="Unassembled WGS sequence"/>
</dbReference>